<proteinExistence type="predicted"/>
<protein>
    <submittedName>
        <fullName evidence="2">Uncharacterized protein</fullName>
    </submittedName>
</protein>
<accession>A0A0G2J3A0</accession>
<organism evidence="2 3">
    <name type="scientific">[Emmonsia] crescens</name>
    <dbReference type="NCBI Taxonomy" id="73230"/>
    <lineage>
        <taxon>Eukaryota</taxon>
        <taxon>Fungi</taxon>
        <taxon>Dikarya</taxon>
        <taxon>Ascomycota</taxon>
        <taxon>Pezizomycotina</taxon>
        <taxon>Eurotiomycetes</taxon>
        <taxon>Eurotiomycetidae</taxon>
        <taxon>Onygenales</taxon>
        <taxon>Ajellomycetaceae</taxon>
        <taxon>Emergomyces</taxon>
    </lineage>
</organism>
<evidence type="ECO:0000313" key="3">
    <source>
        <dbReference type="Proteomes" id="UP000034164"/>
    </source>
</evidence>
<reference evidence="3" key="1">
    <citation type="journal article" date="2015" name="PLoS Genet.">
        <title>The dynamic genome and transcriptome of the human fungal pathogen Blastomyces and close relative Emmonsia.</title>
        <authorList>
            <person name="Munoz J.F."/>
            <person name="Gauthier G.M."/>
            <person name="Desjardins C.A."/>
            <person name="Gallo J.E."/>
            <person name="Holder J."/>
            <person name="Sullivan T.D."/>
            <person name="Marty A.J."/>
            <person name="Carmen J.C."/>
            <person name="Chen Z."/>
            <person name="Ding L."/>
            <person name="Gujja S."/>
            <person name="Magrini V."/>
            <person name="Misas E."/>
            <person name="Mitreva M."/>
            <person name="Priest M."/>
            <person name="Saif S."/>
            <person name="Whiston E.A."/>
            <person name="Young S."/>
            <person name="Zeng Q."/>
            <person name="Goldman W.E."/>
            <person name="Mardis E.R."/>
            <person name="Taylor J.W."/>
            <person name="McEwen J.G."/>
            <person name="Clay O.K."/>
            <person name="Klein B.S."/>
            <person name="Cuomo C.A."/>
        </authorList>
    </citation>
    <scope>NUCLEOTIDE SEQUENCE [LARGE SCALE GENOMIC DNA]</scope>
    <source>
        <strain evidence="3">UAMH 3008</strain>
    </source>
</reference>
<dbReference type="VEuPathDB" id="FungiDB:EMCG_09287"/>
<name>A0A0G2J3A0_9EURO</name>
<feature type="region of interest" description="Disordered" evidence="1">
    <location>
        <begin position="1"/>
        <end position="22"/>
    </location>
</feature>
<dbReference type="AlphaFoldDB" id="A0A0G2J3A0"/>
<gene>
    <name evidence="2" type="ORF">EMCG_09287</name>
</gene>
<sequence length="97" mass="10430">MTCFGHSPSRARASSNPNDACSPADETVLSFSLGLFLYKANAPYVVHAISYQMLNGSIFPFHMAELRDQTRSSFIETDGVGCTGVIDSQGAVQPRGK</sequence>
<dbReference type="Proteomes" id="UP000034164">
    <property type="component" value="Unassembled WGS sequence"/>
</dbReference>
<comment type="caution">
    <text evidence="2">The sequence shown here is derived from an EMBL/GenBank/DDBJ whole genome shotgun (WGS) entry which is preliminary data.</text>
</comment>
<dbReference type="EMBL" id="LCZI01000737">
    <property type="protein sequence ID" value="KKZ64814.1"/>
    <property type="molecule type" value="Genomic_DNA"/>
</dbReference>
<evidence type="ECO:0000313" key="2">
    <source>
        <dbReference type="EMBL" id="KKZ64814.1"/>
    </source>
</evidence>
<evidence type="ECO:0000256" key="1">
    <source>
        <dbReference type="SAM" id="MobiDB-lite"/>
    </source>
</evidence>